<evidence type="ECO:0000256" key="5">
    <source>
        <dbReference type="ARBA" id="ARBA00022660"/>
    </source>
</evidence>
<dbReference type="Gene3D" id="1.10.760.10">
    <property type="entry name" value="Cytochrome c-like domain"/>
    <property type="match status" value="2"/>
</dbReference>
<keyword evidence="11" id="KW-0472">Membrane</keyword>
<keyword evidence="6 13" id="KW-0479">Metal-binding</keyword>
<feature type="domain" description="Cytochrome c" evidence="15">
    <location>
        <begin position="27"/>
        <end position="132"/>
    </location>
</feature>
<comment type="subcellular location">
    <subcellularLocation>
        <location evidence="1">Cell membrane</location>
    </subcellularLocation>
</comment>
<keyword evidence="17" id="KW-1185">Reference proteome</keyword>
<reference evidence="16 17" key="1">
    <citation type="journal article" date="2014" name="Int. J. Syst. Evol. Microbiol.">
        <title>Complete genome sequence of Corynebacterium casei LMG S-19264T (=DSM 44701T), isolated from a smear-ripened cheese.</title>
        <authorList>
            <consortium name="US DOE Joint Genome Institute (JGI-PGF)"/>
            <person name="Walter F."/>
            <person name="Albersmeier A."/>
            <person name="Kalinowski J."/>
            <person name="Ruckert C."/>
        </authorList>
    </citation>
    <scope>NUCLEOTIDE SEQUENCE [LARGE SCALE GENOMIC DNA]</scope>
    <source>
        <strain evidence="16 17">CGMCC 1.15896</strain>
    </source>
</reference>
<keyword evidence="8" id="KW-0677">Repeat</keyword>
<feature type="domain" description="Cytochrome c" evidence="15">
    <location>
        <begin position="174"/>
        <end position="282"/>
    </location>
</feature>
<comment type="caution">
    <text evidence="16">The sequence shown here is derived from an EMBL/GenBank/DDBJ whole genome shotgun (WGS) entry which is preliminary data.</text>
</comment>
<feature type="binding site" description="covalent" evidence="12">
    <location>
        <position position="41"/>
    </location>
    <ligand>
        <name>heme c</name>
        <dbReference type="ChEBI" id="CHEBI:61717"/>
        <label>1</label>
    </ligand>
</feature>
<keyword evidence="3" id="KW-1003">Cell membrane</keyword>
<sequence>MTLKLLIIVGALLLLAPQAVAQELSFSQVERGRYLATASNCVGCHTDFENGGERYAGGRPLHTPFGVIHSPNITFDDETGLGLWTRDDFYRALDEGISRDGHNLYPAMPYPNFTLMPREDVDSIYDYLRSLEPVHAETPDNELPFPFNVREAVIGWNLLYFEQRPFVPSSEHSAEWNRGRYLVDGPAHCGACHTGKNFAGADVEEEYLRGGVLEGWLAPNIRGGENGGISHWSEEQIVEYLATGRTEHAVAMQRMGEVVVLSTQNMETSDLEAIALYLKSLEDEPREPVDMPDEAVMAAGAAIYFDNCAACHDSDGSGVPGIFTPLAGSNKLNAEDPTTVLRIILEGALAVPTEAHPGPLGMPAFDWKLTDMQIADLVTYMRSSWGNSASAVSESDVADLREQLEEYR</sequence>
<accession>A0A916RK41</accession>
<evidence type="ECO:0000256" key="13">
    <source>
        <dbReference type="PIRSR" id="PIRSR000018-51"/>
    </source>
</evidence>
<dbReference type="PROSITE" id="PS51007">
    <property type="entry name" value="CYTC"/>
    <property type="match status" value="3"/>
</dbReference>
<feature type="signal peptide" evidence="14">
    <location>
        <begin position="1"/>
        <end position="21"/>
    </location>
</feature>
<feature type="binding site" description="covalent" evidence="12">
    <location>
        <position position="192"/>
    </location>
    <ligand>
        <name>heme c</name>
        <dbReference type="ChEBI" id="CHEBI:61717"/>
        <label>2</label>
    </ligand>
</feature>
<feature type="binding site" description="covalent" evidence="12">
    <location>
        <position position="308"/>
    </location>
    <ligand>
        <name>heme c</name>
        <dbReference type="ChEBI" id="CHEBI:61717"/>
        <label>3</label>
    </ligand>
</feature>
<evidence type="ECO:0000313" key="16">
    <source>
        <dbReference type="EMBL" id="GGA60389.1"/>
    </source>
</evidence>
<feature type="chain" id="PRO_5037846565" evidence="14">
    <location>
        <begin position="22"/>
        <end position="408"/>
    </location>
</feature>
<keyword evidence="5" id="KW-0679">Respiratory chain</keyword>
<dbReference type="InterPro" id="IPR014353">
    <property type="entry name" value="Membr-bd_ADH_cyt_c"/>
</dbReference>
<dbReference type="Proteomes" id="UP000596977">
    <property type="component" value="Unassembled WGS sequence"/>
</dbReference>
<evidence type="ECO:0000259" key="15">
    <source>
        <dbReference type="PROSITE" id="PS51007"/>
    </source>
</evidence>
<dbReference type="GO" id="GO:0005886">
    <property type="term" value="C:plasma membrane"/>
    <property type="evidence" value="ECO:0007669"/>
    <property type="project" value="UniProtKB-SubCell"/>
</dbReference>
<keyword evidence="7 14" id="KW-0732">Signal</keyword>
<feature type="binding site" description="covalent" evidence="12">
    <location>
        <position position="189"/>
    </location>
    <ligand>
        <name>heme c</name>
        <dbReference type="ChEBI" id="CHEBI:61717"/>
        <label>2</label>
    </ligand>
</feature>
<keyword evidence="2" id="KW-0813">Transport</keyword>
<dbReference type="GO" id="GO:0005506">
    <property type="term" value="F:iron ion binding"/>
    <property type="evidence" value="ECO:0007669"/>
    <property type="project" value="InterPro"/>
</dbReference>
<dbReference type="Pfam" id="PF00034">
    <property type="entry name" value="Cytochrom_C"/>
    <property type="match status" value="2"/>
</dbReference>
<dbReference type="InterPro" id="IPR008168">
    <property type="entry name" value="Cyt_C_IC"/>
</dbReference>
<feature type="binding site" description="axial binding residue" evidence="13">
    <location>
        <position position="45"/>
    </location>
    <ligand>
        <name>heme c</name>
        <dbReference type="ChEBI" id="CHEBI:61717"/>
        <label>1</label>
    </ligand>
    <ligandPart>
        <name>Fe</name>
        <dbReference type="ChEBI" id="CHEBI:18248"/>
    </ligandPart>
</feature>
<evidence type="ECO:0000256" key="14">
    <source>
        <dbReference type="SAM" id="SignalP"/>
    </source>
</evidence>
<evidence type="ECO:0000313" key="17">
    <source>
        <dbReference type="Proteomes" id="UP000596977"/>
    </source>
</evidence>
<name>A0A916RK41_9HYPH</name>
<dbReference type="InterPro" id="IPR009056">
    <property type="entry name" value="Cyt_c-like_dom"/>
</dbReference>
<dbReference type="GO" id="GO:0020037">
    <property type="term" value="F:heme binding"/>
    <property type="evidence" value="ECO:0007669"/>
    <property type="project" value="InterPro"/>
</dbReference>
<dbReference type="GO" id="GO:0016614">
    <property type="term" value="F:oxidoreductase activity, acting on CH-OH group of donors"/>
    <property type="evidence" value="ECO:0007669"/>
    <property type="project" value="InterPro"/>
</dbReference>
<dbReference type="PIRSF" id="PIRSF000018">
    <property type="entry name" value="Mb_ADH_cyt_c"/>
    <property type="match status" value="1"/>
</dbReference>
<feature type="domain" description="Cytochrome c" evidence="15">
    <location>
        <begin position="295"/>
        <end position="385"/>
    </location>
</feature>
<dbReference type="InterPro" id="IPR036909">
    <property type="entry name" value="Cyt_c-like_dom_sf"/>
</dbReference>
<dbReference type="PRINTS" id="PR00605">
    <property type="entry name" value="CYTCHROMECIC"/>
</dbReference>
<dbReference type="EMBL" id="BMKB01000006">
    <property type="protein sequence ID" value="GGA60389.1"/>
    <property type="molecule type" value="Genomic_DNA"/>
</dbReference>
<feature type="binding site" description="axial binding residue" evidence="13">
    <location>
        <position position="193"/>
    </location>
    <ligand>
        <name>heme c</name>
        <dbReference type="ChEBI" id="CHEBI:61717"/>
        <label>2</label>
    </ligand>
    <ligandPart>
        <name>Fe</name>
        <dbReference type="ChEBI" id="CHEBI:18248"/>
    </ligandPart>
</feature>
<protein>
    <submittedName>
        <fullName evidence="16">Alcohol dehydrogenase</fullName>
    </submittedName>
</protein>
<dbReference type="InterPro" id="IPR051459">
    <property type="entry name" value="Cytochrome_c-type_DH"/>
</dbReference>
<evidence type="ECO:0000256" key="6">
    <source>
        <dbReference type="ARBA" id="ARBA00022723"/>
    </source>
</evidence>
<evidence type="ECO:0000256" key="4">
    <source>
        <dbReference type="ARBA" id="ARBA00022617"/>
    </source>
</evidence>
<keyword evidence="9" id="KW-0249">Electron transport</keyword>
<dbReference type="PANTHER" id="PTHR35008:SF8">
    <property type="entry name" value="ALCOHOL DEHYDROGENASE CYTOCHROME C SUBUNIT"/>
    <property type="match status" value="1"/>
</dbReference>
<dbReference type="AlphaFoldDB" id="A0A916RK41"/>
<feature type="binding site" description="covalent" evidence="12">
    <location>
        <position position="44"/>
    </location>
    <ligand>
        <name>heme c</name>
        <dbReference type="ChEBI" id="CHEBI:61717"/>
        <label>1</label>
    </ligand>
</feature>
<evidence type="ECO:0000256" key="2">
    <source>
        <dbReference type="ARBA" id="ARBA00022448"/>
    </source>
</evidence>
<evidence type="ECO:0000256" key="3">
    <source>
        <dbReference type="ARBA" id="ARBA00022475"/>
    </source>
</evidence>
<evidence type="ECO:0000256" key="11">
    <source>
        <dbReference type="ARBA" id="ARBA00023136"/>
    </source>
</evidence>
<evidence type="ECO:0000256" key="9">
    <source>
        <dbReference type="ARBA" id="ARBA00022982"/>
    </source>
</evidence>
<dbReference type="SUPFAM" id="SSF46626">
    <property type="entry name" value="Cytochrome c"/>
    <property type="match status" value="3"/>
</dbReference>
<evidence type="ECO:0000256" key="1">
    <source>
        <dbReference type="ARBA" id="ARBA00004236"/>
    </source>
</evidence>
<keyword evidence="10 13" id="KW-0408">Iron</keyword>
<gene>
    <name evidence="16" type="ORF">GCM10011499_33290</name>
</gene>
<feature type="binding site" description="covalent" evidence="12">
    <location>
        <position position="311"/>
    </location>
    <ligand>
        <name>heme c</name>
        <dbReference type="ChEBI" id="CHEBI:61717"/>
        <label>3</label>
    </ligand>
</feature>
<evidence type="ECO:0000256" key="7">
    <source>
        <dbReference type="ARBA" id="ARBA00022729"/>
    </source>
</evidence>
<dbReference type="RefSeq" id="WP_127070586.1">
    <property type="nucleotide sequence ID" value="NZ_BMKB01000006.1"/>
</dbReference>
<dbReference type="OrthoDB" id="9811281at2"/>
<evidence type="ECO:0000256" key="12">
    <source>
        <dbReference type="PIRSR" id="PIRSR000018-50"/>
    </source>
</evidence>
<proteinExistence type="predicted"/>
<feature type="binding site" description="axial binding residue" evidence="13">
    <location>
        <position position="312"/>
    </location>
    <ligand>
        <name>heme c</name>
        <dbReference type="ChEBI" id="CHEBI:61717"/>
        <label>3</label>
    </ligand>
    <ligandPart>
        <name>Fe</name>
        <dbReference type="ChEBI" id="CHEBI:18248"/>
    </ligandPart>
</feature>
<evidence type="ECO:0000256" key="10">
    <source>
        <dbReference type="ARBA" id="ARBA00023004"/>
    </source>
</evidence>
<evidence type="ECO:0000256" key="8">
    <source>
        <dbReference type="ARBA" id="ARBA00022737"/>
    </source>
</evidence>
<dbReference type="GO" id="GO:0009055">
    <property type="term" value="F:electron transfer activity"/>
    <property type="evidence" value="ECO:0007669"/>
    <property type="project" value="InterPro"/>
</dbReference>
<keyword evidence="4 12" id="KW-0349">Heme</keyword>
<dbReference type="PANTHER" id="PTHR35008">
    <property type="entry name" value="BLL4482 PROTEIN-RELATED"/>
    <property type="match status" value="1"/>
</dbReference>
<organism evidence="16 17">
    <name type="scientific">Pelagibacterium lentulum</name>
    <dbReference type="NCBI Taxonomy" id="2029865"/>
    <lineage>
        <taxon>Bacteria</taxon>
        <taxon>Pseudomonadati</taxon>
        <taxon>Pseudomonadota</taxon>
        <taxon>Alphaproteobacteria</taxon>
        <taxon>Hyphomicrobiales</taxon>
        <taxon>Devosiaceae</taxon>
        <taxon>Pelagibacterium</taxon>
    </lineage>
</organism>
<comment type="cofactor">
    <cofactor evidence="12">
        <name>heme c</name>
        <dbReference type="ChEBI" id="CHEBI:61717"/>
    </cofactor>
    <text evidence="12">Binds 3 heme c groups covalently per subunit.</text>
</comment>